<dbReference type="AlphaFoldDB" id="A0A380BJ89"/>
<reference evidence="1 2" key="1">
    <citation type="submission" date="2018-06" db="EMBL/GenBank/DDBJ databases">
        <authorList>
            <consortium name="Pathogen Informatics"/>
            <person name="Doyle S."/>
        </authorList>
    </citation>
    <scope>NUCLEOTIDE SEQUENCE [LARGE SCALE GENOMIC DNA]</scope>
    <source>
        <strain evidence="1 2">NCTC10738</strain>
    </source>
</reference>
<dbReference type="InterPro" id="IPR025833">
    <property type="entry name" value="GDYXXLXY"/>
</dbReference>
<dbReference type="RefSeq" id="WP_208185343.1">
    <property type="nucleotide sequence ID" value="NZ_JADZHC010000056.1"/>
</dbReference>
<evidence type="ECO:0000313" key="1">
    <source>
        <dbReference type="EMBL" id="SUJ01947.1"/>
    </source>
</evidence>
<evidence type="ECO:0000313" key="2">
    <source>
        <dbReference type="Proteomes" id="UP000254069"/>
    </source>
</evidence>
<accession>A0A380BJ89</accession>
<dbReference type="EMBL" id="UGYO01000002">
    <property type="protein sequence ID" value="SUJ01947.1"/>
    <property type="molecule type" value="Genomic_DNA"/>
</dbReference>
<gene>
    <name evidence="1" type="ORF">NCTC10738_03364</name>
</gene>
<organism evidence="1 2">
    <name type="scientific">Shewanella algae</name>
    <dbReference type="NCBI Taxonomy" id="38313"/>
    <lineage>
        <taxon>Bacteria</taxon>
        <taxon>Pseudomonadati</taxon>
        <taxon>Pseudomonadota</taxon>
        <taxon>Gammaproteobacteria</taxon>
        <taxon>Alteromonadales</taxon>
        <taxon>Shewanellaceae</taxon>
        <taxon>Shewanella</taxon>
    </lineage>
</organism>
<keyword evidence="2" id="KW-1185">Reference proteome</keyword>
<protein>
    <submittedName>
        <fullName evidence="1">Uncharacterized membrane-anchored protein</fullName>
    </submittedName>
</protein>
<proteinExistence type="predicted"/>
<dbReference type="Pfam" id="PF14345">
    <property type="entry name" value="GDYXXLXY"/>
    <property type="match status" value="1"/>
</dbReference>
<name>A0A380BJ89_9GAMM</name>
<dbReference type="Proteomes" id="UP000254069">
    <property type="component" value="Unassembled WGS sequence"/>
</dbReference>
<sequence>MKPKLTPKIMGLCLIWGLLCLLVINISVWQKELLWQHGEPILLELAPVDPRSLMQGDYMQLDYKLARQLANELRAKGQFQDNMQGWLRVSLDEQQRAAFVALESDPEAPLLQQQRRLPFKVRQGEVQLASQAFFFEEGQAEHFSQGRYGELRLGADGELMLVGLRDSQLKPL</sequence>